<organism evidence="1 2">
    <name type="scientific">Humibacter ginsenosidimutans</name>
    <dbReference type="NCBI Taxonomy" id="2599293"/>
    <lineage>
        <taxon>Bacteria</taxon>
        <taxon>Bacillati</taxon>
        <taxon>Actinomycetota</taxon>
        <taxon>Actinomycetes</taxon>
        <taxon>Micrococcales</taxon>
        <taxon>Microbacteriaceae</taxon>
        <taxon>Humibacter</taxon>
    </lineage>
</organism>
<keyword evidence="2" id="KW-1185">Reference proteome</keyword>
<dbReference type="Pfam" id="PF01663">
    <property type="entry name" value="Phosphodiest"/>
    <property type="match status" value="1"/>
</dbReference>
<dbReference type="SUPFAM" id="SSF53649">
    <property type="entry name" value="Alkaline phosphatase-like"/>
    <property type="match status" value="1"/>
</dbReference>
<dbReference type="InterPro" id="IPR017850">
    <property type="entry name" value="Alkaline_phosphatase_core_sf"/>
</dbReference>
<dbReference type="PANTHER" id="PTHR10151:SF120">
    <property type="entry name" value="BIS(5'-ADENOSYL)-TRIPHOSPHATASE"/>
    <property type="match status" value="1"/>
</dbReference>
<sequence>MLPAGFGPSASLADVMTSCLTAITGGVPTLSLPRVSRAVVVLADGLGAQALRSRSGHARFLAPRLTKSSTIVSGSPTTTAAALATLCTGRMPGEHGIVGYRAYDPATDSTFNHLSGWAGSPDPVLWQRCETIFEQTARRGIPSYAVGPERYRTSSYTRAVLRGADYVGAADMLRRVEMVRELFDQGGSRLVYLYVPELDVAAHAHGSESDAWLIALEEFDAAMSALARSLRTDEGALITADHGVVDVPARAHVLYDTVPELVDGVRHVAGDPRMLQLHLTPDATAADEQRLATAWRETEGHRSWVATRAEAIEAGWFGPRVDEAVAPRIGNVLVAARARIAYYDSTPEGAKARRMIGQHGSLTPEEQRVPLIRLGAFE</sequence>
<dbReference type="Gene3D" id="3.40.720.10">
    <property type="entry name" value="Alkaline Phosphatase, subunit A"/>
    <property type="match status" value="1"/>
</dbReference>
<gene>
    <name evidence="1" type="ORF">FPZ11_02955</name>
</gene>
<dbReference type="Proteomes" id="UP000320216">
    <property type="component" value="Chromosome"/>
</dbReference>
<evidence type="ECO:0000313" key="2">
    <source>
        <dbReference type="Proteomes" id="UP000320216"/>
    </source>
</evidence>
<proteinExistence type="predicted"/>
<dbReference type="EMBL" id="CP042305">
    <property type="protein sequence ID" value="QDZ16657.1"/>
    <property type="molecule type" value="Genomic_DNA"/>
</dbReference>
<accession>A0A5B8M835</accession>
<protein>
    <submittedName>
        <fullName evidence="1">Alkaline phosphatase family protein</fullName>
    </submittedName>
</protein>
<dbReference type="GO" id="GO:0016787">
    <property type="term" value="F:hydrolase activity"/>
    <property type="evidence" value="ECO:0007669"/>
    <property type="project" value="UniProtKB-ARBA"/>
</dbReference>
<evidence type="ECO:0000313" key="1">
    <source>
        <dbReference type="EMBL" id="QDZ16657.1"/>
    </source>
</evidence>
<dbReference type="KEGG" id="huw:FPZ11_02955"/>
<dbReference type="InterPro" id="IPR002591">
    <property type="entry name" value="Phosphodiest/P_Trfase"/>
</dbReference>
<name>A0A5B8M835_9MICO</name>
<reference evidence="1 2" key="1">
    <citation type="submission" date="2019-07" db="EMBL/GenBank/DDBJ databases">
        <title>Full genome sequence of Humibacter sp. WJ7-1.</title>
        <authorList>
            <person name="Im W.-T."/>
        </authorList>
    </citation>
    <scope>NUCLEOTIDE SEQUENCE [LARGE SCALE GENOMIC DNA]</scope>
    <source>
        <strain evidence="1 2">WJ7-1</strain>
    </source>
</reference>
<dbReference type="OrthoDB" id="9779267at2"/>
<dbReference type="PANTHER" id="PTHR10151">
    <property type="entry name" value="ECTONUCLEOTIDE PYROPHOSPHATASE/PHOSPHODIESTERASE"/>
    <property type="match status" value="1"/>
</dbReference>
<dbReference type="AlphaFoldDB" id="A0A5B8M835"/>